<evidence type="ECO:0000256" key="1">
    <source>
        <dbReference type="SAM" id="MobiDB-lite"/>
    </source>
</evidence>
<evidence type="ECO:0000313" key="2">
    <source>
        <dbReference type="EMBL" id="GBP60325.1"/>
    </source>
</evidence>
<protein>
    <submittedName>
        <fullName evidence="2">Uncharacterized protein</fullName>
    </submittedName>
</protein>
<accession>A0A4C1XDQ8</accession>
<organism evidence="2 3">
    <name type="scientific">Eumeta variegata</name>
    <name type="common">Bagworm moth</name>
    <name type="synonym">Eumeta japonica</name>
    <dbReference type="NCBI Taxonomy" id="151549"/>
    <lineage>
        <taxon>Eukaryota</taxon>
        <taxon>Metazoa</taxon>
        <taxon>Ecdysozoa</taxon>
        <taxon>Arthropoda</taxon>
        <taxon>Hexapoda</taxon>
        <taxon>Insecta</taxon>
        <taxon>Pterygota</taxon>
        <taxon>Neoptera</taxon>
        <taxon>Endopterygota</taxon>
        <taxon>Lepidoptera</taxon>
        <taxon>Glossata</taxon>
        <taxon>Ditrysia</taxon>
        <taxon>Tineoidea</taxon>
        <taxon>Psychidae</taxon>
        <taxon>Oiketicinae</taxon>
        <taxon>Eumeta</taxon>
    </lineage>
</organism>
<evidence type="ECO:0000313" key="3">
    <source>
        <dbReference type="Proteomes" id="UP000299102"/>
    </source>
</evidence>
<dbReference type="EMBL" id="BGZK01000785">
    <property type="protein sequence ID" value="GBP60325.1"/>
    <property type="molecule type" value="Genomic_DNA"/>
</dbReference>
<feature type="region of interest" description="Disordered" evidence="1">
    <location>
        <begin position="1"/>
        <end position="21"/>
    </location>
</feature>
<keyword evidence="3" id="KW-1185">Reference proteome</keyword>
<gene>
    <name evidence="2" type="ORF">EVAR_26737_1</name>
</gene>
<reference evidence="2 3" key="1">
    <citation type="journal article" date="2019" name="Commun. Biol.">
        <title>The bagworm genome reveals a unique fibroin gene that provides high tensile strength.</title>
        <authorList>
            <person name="Kono N."/>
            <person name="Nakamura H."/>
            <person name="Ohtoshi R."/>
            <person name="Tomita M."/>
            <person name="Numata K."/>
            <person name="Arakawa K."/>
        </authorList>
    </citation>
    <scope>NUCLEOTIDE SEQUENCE [LARGE SCALE GENOMIC DNA]</scope>
</reference>
<name>A0A4C1XDQ8_EUMVA</name>
<comment type="caution">
    <text evidence="2">The sequence shown here is derived from an EMBL/GenBank/DDBJ whole genome shotgun (WGS) entry which is preliminary data.</text>
</comment>
<proteinExistence type="predicted"/>
<sequence>MRAFPYLTRDTSPDYGEAADEGNEDIAQCECRLPRAEQRARRQVYFGSYHRPAAISNRIQYINFICLLRMRRDVTQSCASDFLRASFKSYSIVFLKIQNP</sequence>
<dbReference type="AlphaFoldDB" id="A0A4C1XDQ8"/>
<dbReference type="Proteomes" id="UP000299102">
    <property type="component" value="Unassembled WGS sequence"/>
</dbReference>